<keyword evidence="2" id="KW-0067">ATP-binding</keyword>
<evidence type="ECO:0000256" key="3">
    <source>
        <dbReference type="ARBA" id="ARBA00023186"/>
    </source>
</evidence>
<dbReference type="Proteomes" id="UP000631114">
    <property type="component" value="Unassembled WGS sequence"/>
</dbReference>
<dbReference type="AlphaFoldDB" id="A0A835HP33"/>
<keyword evidence="3" id="KW-0143">Chaperone</keyword>
<evidence type="ECO:0000256" key="2">
    <source>
        <dbReference type="ARBA" id="ARBA00022840"/>
    </source>
</evidence>
<dbReference type="OrthoDB" id="9984275at2759"/>
<dbReference type="Pfam" id="PF14938">
    <property type="entry name" value="SNAP"/>
    <property type="match status" value="1"/>
</dbReference>
<dbReference type="SUPFAM" id="SSF52029">
    <property type="entry name" value="GroEL apical domain-like"/>
    <property type="match status" value="1"/>
</dbReference>
<sequence>MKPSRLLYVDAENAYKKISPKGVSVVSPKCLYILSHVIESLSVMEIGELYETEQDLLQPIAYLERAADIFSSEEVTLTQTKGIIWVSTSPKTCPKGTQMPHTQVSGLQCISCIYAKAVEIYEEIARHSLNNNLLKYSVKGYLLNLWSLANSVKGDAIAITNALEKYQNFKFEKCAKNLVGYYGDGCEESYGMLVYTFPSCSQDIVFGLRTKEMLSLPKSSFVLIGILEALGLLCWDVSLEAKILVVKDVERDAIEFITKTLNCLPIANIEHFREEKMGRADCVEEVSLGDGGKIVKITGIKDMGRTTTVLVRGSNRLVPDEAERSLHDALCVIRCLVTKKFLILWWWSPGNRFVRGSLVLGLRFEPNSYRVSSNRHAVVRSIIEINVRKGQITNILENVVHHRL</sequence>
<dbReference type="InterPro" id="IPR027409">
    <property type="entry name" value="GroEL-like_apical_dom_sf"/>
</dbReference>
<dbReference type="SUPFAM" id="SSF48452">
    <property type="entry name" value="TPR-like"/>
    <property type="match status" value="1"/>
</dbReference>
<dbReference type="Pfam" id="PF00118">
    <property type="entry name" value="Cpn60_TCP1"/>
    <property type="match status" value="1"/>
</dbReference>
<dbReference type="Gene3D" id="1.25.40.10">
    <property type="entry name" value="Tetratricopeptide repeat domain"/>
    <property type="match status" value="1"/>
</dbReference>
<dbReference type="Gene3D" id="3.30.260.10">
    <property type="entry name" value="TCP-1-like chaperonin intermediate domain"/>
    <property type="match status" value="1"/>
</dbReference>
<evidence type="ECO:0000313" key="4">
    <source>
        <dbReference type="EMBL" id="KAF9603075.1"/>
    </source>
</evidence>
<accession>A0A835HP33</accession>
<protein>
    <submittedName>
        <fullName evidence="4">Uncharacterized protein</fullName>
    </submittedName>
</protein>
<reference evidence="4 5" key="1">
    <citation type="submission" date="2020-10" db="EMBL/GenBank/DDBJ databases">
        <title>The Coptis chinensis genome and diversification of protoberbering-type alkaloids.</title>
        <authorList>
            <person name="Wang B."/>
            <person name="Shu S."/>
            <person name="Song C."/>
            <person name="Liu Y."/>
        </authorList>
    </citation>
    <scope>NUCLEOTIDE SEQUENCE [LARGE SCALE GENOMIC DNA]</scope>
    <source>
        <strain evidence="4">HL-2020</strain>
        <tissue evidence="4">Leaf</tissue>
    </source>
</reference>
<dbReference type="PANTHER" id="PTHR11353">
    <property type="entry name" value="CHAPERONIN"/>
    <property type="match status" value="1"/>
</dbReference>
<evidence type="ECO:0000313" key="5">
    <source>
        <dbReference type="Proteomes" id="UP000631114"/>
    </source>
</evidence>
<dbReference type="InterPro" id="IPR002423">
    <property type="entry name" value="Cpn60/GroEL/TCP-1"/>
</dbReference>
<dbReference type="EMBL" id="JADFTS010000006">
    <property type="protein sequence ID" value="KAF9603075.1"/>
    <property type="molecule type" value="Genomic_DNA"/>
</dbReference>
<organism evidence="4 5">
    <name type="scientific">Coptis chinensis</name>
    <dbReference type="NCBI Taxonomy" id="261450"/>
    <lineage>
        <taxon>Eukaryota</taxon>
        <taxon>Viridiplantae</taxon>
        <taxon>Streptophyta</taxon>
        <taxon>Embryophyta</taxon>
        <taxon>Tracheophyta</taxon>
        <taxon>Spermatophyta</taxon>
        <taxon>Magnoliopsida</taxon>
        <taxon>Ranunculales</taxon>
        <taxon>Ranunculaceae</taxon>
        <taxon>Coptidoideae</taxon>
        <taxon>Coptis</taxon>
    </lineage>
</organism>
<dbReference type="Gene3D" id="3.50.7.10">
    <property type="entry name" value="GroEL"/>
    <property type="match status" value="1"/>
</dbReference>
<dbReference type="InterPro" id="IPR011990">
    <property type="entry name" value="TPR-like_helical_dom_sf"/>
</dbReference>
<evidence type="ECO:0000256" key="1">
    <source>
        <dbReference type="ARBA" id="ARBA00022741"/>
    </source>
</evidence>
<keyword evidence="5" id="KW-1185">Reference proteome</keyword>
<gene>
    <name evidence="4" type="ORF">IFM89_033800</name>
</gene>
<keyword evidence="1" id="KW-0547">Nucleotide-binding</keyword>
<dbReference type="InterPro" id="IPR027410">
    <property type="entry name" value="TCP-1-like_intermed_sf"/>
</dbReference>
<name>A0A835HP33_9MAGN</name>
<dbReference type="GO" id="GO:0140662">
    <property type="term" value="F:ATP-dependent protein folding chaperone"/>
    <property type="evidence" value="ECO:0007669"/>
    <property type="project" value="InterPro"/>
</dbReference>
<proteinExistence type="predicted"/>
<dbReference type="SUPFAM" id="SSF54849">
    <property type="entry name" value="GroEL-intermediate domain like"/>
    <property type="match status" value="1"/>
</dbReference>
<dbReference type="InterPro" id="IPR017998">
    <property type="entry name" value="Chaperone_TCP-1"/>
</dbReference>
<dbReference type="GO" id="GO:0005524">
    <property type="term" value="F:ATP binding"/>
    <property type="evidence" value="ECO:0007669"/>
    <property type="project" value="UniProtKB-KW"/>
</dbReference>
<comment type="caution">
    <text evidence="4">The sequence shown here is derived from an EMBL/GenBank/DDBJ whole genome shotgun (WGS) entry which is preliminary data.</text>
</comment>